<feature type="compositionally biased region" description="Polar residues" evidence="1">
    <location>
        <begin position="23"/>
        <end position="33"/>
    </location>
</feature>
<feature type="region of interest" description="Disordered" evidence="1">
    <location>
        <begin position="1"/>
        <end position="49"/>
    </location>
</feature>
<feature type="non-terminal residue" evidence="2">
    <location>
        <position position="1"/>
    </location>
</feature>
<feature type="compositionally biased region" description="Basic and acidic residues" evidence="1">
    <location>
        <begin position="40"/>
        <end position="49"/>
    </location>
</feature>
<name>A0ABD2N1B1_9CUCU</name>
<evidence type="ECO:0000313" key="3">
    <source>
        <dbReference type="Proteomes" id="UP001516400"/>
    </source>
</evidence>
<comment type="caution">
    <text evidence="2">The sequence shown here is derived from an EMBL/GenBank/DDBJ whole genome shotgun (WGS) entry which is preliminary data.</text>
</comment>
<dbReference type="EMBL" id="JABFTP020000062">
    <property type="protein sequence ID" value="KAL3272568.1"/>
    <property type="molecule type" value="Genomic_DNA"/>
</dbReference>
<gene>
    <name evidence="2" type="ORF">HHI36_014038</name>
</gene>
<keyword evidence="3" id="KW-1185">Reference proteome</keyword>
<sequence>SRQHHYILRGKQMKITTSEEENQTSNIPSQRQVCPSVRMPDIERNKNYHPETANPYLLLSEKNPEHQMAGGDIKARPMEDIQ</sequence>
<evidence type="ECO:0000313" key="2">
    <source>
        <dbReference type="EMBL" id="KAL3272568.1"/>
    </source>
</evidence>
<protein>
    <recommendedName>
        <fullName evidence="4">Prolactin receptor</fullName>
    </recommendedName>
</protein>
<organism evidence="2 3">
    <name type="scientific">Cryptolaemus montrouzieri</name>
    <dbReference type="NCBI Taxonomy" id="559131"/>
    <lineage>
        <taxon>Eukaryota</taxon>
        <taxon>Metazoa</taxon>
        <taxon>Ecdysozoa</taxon>
        <taxon>Arthropoda</taxon>
        <taxon>Hexapoda</taxon>
        <taxon>Insecta</taxon>
        <taxon>Pterygota</taxon>
        <taxon>Neoptera</taxon>
        <taxon>Endopterygota</taxon>
        <taxon>Coleoptera</taxon>
        <taxon>Polyphaga</taxon>
        <taxon>Cucujiformia</taxon>
        <taxon>Coccinelloidea</taxon>
        <taxon>Coccinellidae</taxon>
        <taxon>Scymninae</taxon>
        <taxon>Scymnini</taxon>
        <taxon>Cryptolaemus</taxon>
    </lineage>
</organism>
<accession>A0ABD2N1B1</accession>
<dbReference type="AlphaFoldDB" id="A0ABD2N1B1"/>
<feature type="compositionally biased region" description="Basic residues" evidence="1">
    <location>
        <begin position="1"/>
        <end position="12"/>
    </location>
</feature>
<proteinExistence type="predicted"/>
<feature type="region of interest" description="Disordered" evidence="1">
    <location>
        <begin position="61"/>
        <end position="82"/>
    </location>
</feature>
<feature type="compositionally biased region" description="Basic and acidic residues" evidence="1">
    <location>
        <begin position="73"/>
        <end position="82"/>
    </location>
</feature>
<evidence type="ECO:0008006" key="4">
    <source>
        <dbReference type="Google" id="ProtNLM"/>
    </source>
</evidence>
<dbReference type="Proteomes" id="UP001516400">
    <property type="component" value="Unassembled WGS sequence"/>
</dbReference>
<evidence type="ECO:0000256" key="1">
    <source>
        <dbReference type="SAM" id="MobiDB-lite"/>
    </source>
</evidence>
<reference evidence="2 3" key="1">
    <citation type="journal article" date="2021" name="BMC Biol.">
        <title>Horizontally acquired antibacterial genes associated with adaptive radiation of ladybird beetles.</title>
        <authorList>
            <person name="Li H.S."/>
            <person name="Tang X.F."/>
            <person name="Huang Y.H."/>
            <person name="Xu Z.Y."/>
            <person name="Chen M.L."/>
            <person name="Du X.Y."/>
            <person name="Qiu B.Y."/>
            <person name="Chen P.T."/>
            <person name="Zhang W."/>
            <person name="Slipinski A."/>
            <person name="Escalona H.E."/>
            <person name="Waterhouse R.M."/>
            <person name="Zwick A."/>
            <person name="Pang H."/>
        </authorList>
    </citation>
    <scope>NUCLEOTIDE SEQUENCE [LARGE SCALE GENOMIC DNA]</scope>
    <source>
        <strain evidence="2">SYSU2018</strain>
    </source>
</reference>